<dbReference type="EMBL" id="JBANMG010000003">
    <property type="protein sequence ID" value="KAK6955567.1"/>
    <property type="molecule type" value="Genomic_DNA"/>
</dbReference>
<comment type="caution">
    <text evidence="3">The sequence shown here is derived from an EMBL/GenBank/DDBJ whole genome shotgun (WGS) entry which is preliminary data.</text>
</comment>
<feature type="transmembrane region" description="Helical" evidence="2">
    <location>
        <begin position="56"/>
        <end position="80"/>
    </location>
</feature>
<keyword evidence="4" id="KW-1185">Reference proteome</keyword>
<organism evidence="3 4">
    <name type="scientific">Daldinia eschscholtzii</name>
    <dbReference type="NCBI Taxonomy" id="292717"/>
    <lineage>
        <taxon>Eukaryota</taxon>
        <taxon>Fungi</taxon>
        <taxon>Dikarya</taxon>
        <taxon>Ascomycota</taxon>
        <taxon>Pezizomycotina</taxon>
        <taxon>Sordariomycetes</taxon>
        <taxon>Xylariomycetidae</taxon>
        <taxon>Xylariales</taxon>
        <taxon>Hypoxylaceae</taxon>
        <taxon>Daldinia</taxon>
    </lineage>
</organism>
<evidence type="ECO:0000256" key="2">
    <source>
        <dbReference type="SAM" id="Phobius"/>
    </source>
</evidence>
<dbReference type="AlphaFoldDB" id="A0AAX6MT37"/>
<name>A0AAX6MT37_9PEZI</name>
<feature type="compositionally biased region" description="Pro residues" evidence="1">
    <location>
        <begin position="402"/>
        <end position="412"/>
    </location>
</feature>
<feature type="region of interest" description="Disordered" evidence="1">
    <location>
        <begin position="367"/>
        <end position="417"/>
    </location>
</feature>
<feature type="region of interest" description="Disordered" evidence="1">
    <location>
        <begin position="445"/>
        <end position="464"/>
    </location>
</feature>
<feature type="region of interest" description="Disordered" evidence="1">
    <location>
        <begin position="189"/>
        <end position="225"/>
    </location>
</feature>
<proteinExistence type="predicted"/>
<feature type="transmembrane region" description="Helical" evidence="2">
    <location>
        <begin position="109"/>
        <end position="129"/>
    </location>
</feature>
<evidence type="ECO:0000313" key="4">
    <source>
        <dbReference type="Proteomes" id="UP001369815"/>
    </source>
</evidence>
<sequence>MDSLLLFRDGTSPPLVPHTRSLAGTVISVILSFAAFCVLSCFLTQRSLAVKAWSRLSLATFLVFAIYLDSWAFVFGSGIVDYGLGVDSNLVQKESPAIQEKSIDESNQYMTVVYITTFFLNPLWNIYSIQKFSNAPASPPELQRATIRTFVGALCTTTSSVVNLVVLMVLNGEPGWVFLACCNADTCGGDSNTTTSSSPPSSPPDNQAEYRPPPRALSPLHRGSQRLNISLPLKTTSTSQYEHIFGDVEPETETDVVSASSVSKHRAGSSRFDEDNDGFHTPIMYDGPDGDISDSVRNERVASSIWTRPPPPPPPSARADARAGDQALGKSPTPAPGQVQSQSPPREGPSIVSAAVAADLERIRRYRGRRTNWSSTTVRTSTPPPPPTSTSVMSTSHSLASVPPPGPTPRSPPTARRSVREYYISQLAFEEGDAGSRWHELVQAEAGRDEEEGRGENGAMASWI</sequence>
<feature type="region of interest" description="Disordered" evidence="1">
    <location>
        <begin position="248"/>
        <end position="350"/>
    </location>
</feature>
<dbReference type="PANTHER" id="PTHR38848">
    <property type="entry name" value="G-PROTEIN COUPLED RECEPTORS FAMILY 3 PROFILE DOMAIN-CONTAINING PROTEIN"/>
    <property type="match status" value="1"/>
</dbReference>
<evidence type="ECO:0000256" key="1">
    <source>
        <dbReference type="SAM" id="MobiDB-lite"/>
    </source>
</evidence>
<feature type="transmembrane region" description="Helical" evidence="2">
    <location>
        <begin position="150"/>
        <end position="170"/>
    </location>
</feature>
<dbReference type="Proteomes" id="UP001369815">
    <property type="component" value="Unassembled WGS sequence"/>
</dbReference>
<keyword evidence="2" id="KW-1133">Transmembrane helix</keyword>
<reference evidence="3 4" key="1">
    <citation type="journal article" date="2024" name="Front Chem Biol">
        <title>Unveiling the potential of Daldinia eschscholtzii MFLUCC 19-0629 through bioactivity and bioinformatics studies for enhanced sustainable agriculture production.</title>
        <authorList>
            <person name="Brooks S."/>
            <person name="Weaver J.A."/>
            <person name="Klomchit A."/>
            <person name="Alharthi S.A."/>
            <person name="Onlamun T."/>
            <person name="Nurani R."/>
            <person name="Vong T.K."/>
            <person name="Alberti F."/>
            <person name="Greco C."/>
        </authorList>
    </citation>
    <scope>NUCLEOTIDE SEQUENCE [LARGE SCALE GENOMIC DNA]</scope>
    <source>
        <strain evidence="3">MFLUCC 19-0629</strain>
    </source>
</reference>
<gene>
    <name evidence="3" type="ORF">Daesc_003207</name>
</gene>
<evidence type="ECO:0000313" key="3">
    <source>
        <dbReference type="EMBL" id="KAK6955567.1"/>
    </source>
</evidence>
<dbReference type="PANTHER" id="PTHR38848:SF3">
    <property type="entry name" value="G-PROTEIN COUPLED RECEPTORS FAMILY 3 PROFILE DOMAIN-CONTAINING PROTEIN"/>
    <property type="match status" value="1"/>
</dbReference>
<keyword evidence="2" id="KW-0472">Membrane</keyword>
<feature type="transmembrane region" description="Helical" evidence="2">
    <location>
        <begin position="22"/>
        <end position="44"/>
    </location>
</feature>
<protein>
    <submittedName>
        <fullName evidence="3">Uncharacterized protein</fullName>
    </submittedName>
</protein>
<keyword evidence="2" id="KW-0812">Transmembrane</keyword>
<accession>A0AAX6MT37</accession>